<reference evidence="2 3" key="1">
    <citation type="journal article" date="2022" name="Int. J. Syst. Evol. Microbiol.">
        <title>Neobacillus kokaensis sp. nov., isolated from soil.</title>
        <authorList>
            <person name="Yuki K."/>
            <person name="Matsubara H."/>
            <person name="Yamaguchi S."/>
        </authorList>
    </citation>
    <scope>NUCLEOTIDE SEQUENCE [LARGE SCALE GENOMIC DNA]</scope>
    <source>
        <strain evidence="2 3">LOB 377</strain>
    </source>
</reference>
<keyword evidence="3" id="KW-1185">Reference proteome</keyword>
<evidence type="ECO:0000313" key="2">
    <source>
        <dbReference type="EMBL" id="GHH98656.1"/>
    </source>
</evidence>
<evidence type="ECO:0000259" key="1">
    <source>
        <dbReference type="Pfam" id="PF01695"/>
    </source>
</evidence>
<proteinExistence type="predicted"/>
<dbReference type="SUPFAM" id="SSF52540">
    <property type="entry name" value="P-loop containing nucleoside triphosphate hydrolases"/>
    <property type="match status" value="1"/>
</dbReference>
<protein>
    <recommendedName>
        <fullName evidence="1">IstB-like ATP-binding domain-containing protein</fullName>
    </recommendedName>
</protein>
<name>A0ABQ3N3K9_9BACI</name>
<dbReference type="Gene3D" id="3.40.50.300">
    <property type="entry name" value="P-loop containing nucleotide triphosphate hydrolases"/>
    <property type="match status" value="1"/>
</dbReference>
<feature type="domain" description="IstB-like ATP-binding" evidence="1">
    <location>
        <begin position="5"/>
        <end position="55"/>
    </location>
</feature>
<accession>A0ABQ3N3K9</accession>
<comment type="caution">
    <text evidence="2">The sequence shown here is derived from an EMBL/GenBank/DDBJ whole genome shotgun (WGS) entry which is preliminary data.</text>
</comment>
<dbReference type="Pfam" id="PF01695">
    <property type="entry name" value="IstB_IS21"/>
    <property type="match status" value="1"/>
</dbReference>
<organism evidence="2 3">
    <name type="scientific">Neobacillus kokaensis</name>
    <dbReference type="NCBI Taxonomy" id="2759023"/>
    <lineage>
        <taxon>Bacteria</taxon>
        <taxon>Bacillati</taxon>
        <taxon>Bacillota</taxon>
        <taxon>Bacilli</taxon>
        <taxon>Bacillales</taxon>
        <taxon>Bacillaceae</taxon>
        <taxon>Neobacillus</taxon>
    </lineage>
</organism>
<sequence>MLKGDIVEKKKNIIFLGNSRSGITHLTTGLNNEMLKNGYKVIFITVAKLVDELLMGNEGHKA</sequence>
<gene>
    <name evidence="2" type="ORF">AM1BK_21990</name>
</gene>
<dbReference type="InterPro" id="IPR027417">
    <property type="entry name" value="P-loop_NTPase"/>
</dbReference>
<evidence type="ECO:0000313" key="3">
    <source>
        <dbReference type="Proteomes" id="UP000637074"/>
    </source>
</evidence>
<dbReference type="Proteomes" id="UP000637074">
    <property type="component" value="Unassembled WGS sequence"/>
</dbReference>
<dbReference type="InterPro" id="IPR002611">
    <property type="entry name" value="IstB_ATP-bd"/>
</dbReference>
<dbReference type="EMBL" id="BNDS01000008">
    <property type="protein sequence ID" value="GHH98656.1"/>
    <property type="molecule type" value="Genomic_DNA"/>
</dbReference>